<feature type="region of interest" description="Disordered" evidence="1">
    <location>
        <begin position="291"/>
        <end position="391"/>
    </location>
</feature>
<dbReference type="GO" id="GO:0007165">
    <property type="term" value="P:signal transduction"/>
    <property type="evidence" value="ECO:0007669"/>
    <property type="project" value="InterPro"/>
</dbReference>
<dbReference type="AlphaFoldDB" id="A0A1V4JG55"/>
<comment type="caution">
    <text evidence="3">The sequence shown here is derived from an EMBL/GenBank/DDBJ whole genome shotgun (WGS) entry which is preliminary data.</text>
</comment>
<dbReference type="InterPro" id="IPR000198">
    <property type="entry name" value="RhoGAP_dom"/>
</dbReference>
<accession>A0A1V4JG55</accession>
<dbReference type="Pfam" id="PF00620">
    <property type="entry name" value="RhoGAP"/>
    <property type="match status" value="1"/>
</dbReference>
<evidence type="ECO:0000313" key="4">
    <source>
        <dbReference type="Proteomes" id="UP000190648"/>
    </source>
</evidence>
<dbReference type="EMBL" id="LSYS01007721">
    <property type="protein sequence ID" value="OPJ71074.1"/>
    <property type="molecule type" value="Genomic_DNA"/>
</dbReference>
<organism evidence="3 4">
    <name type="scientific">Patagioenas fasciata monilis</name>
    <dbReference type="NCBI Taxonomy" id="372326"/>
    <lineage>
        <taxon>Eukaryota</taxon>
        <taxon>Metazoa</taxon>
        <taxon>Chordata</taxon>
        <taxon>Craniata</taxon>
        <taxon>Vertebrata</taxon>
        <taxon>Euteleostomi</taxon>
        <taxon>Archelosauria</taxon>
        <taxon>Archosauria</taxon>
        <taxon>Dinosauria</taxon>
        <taxon>Saurischia</taxon>
        <taxon>Theropoda</taxon>
        <taxon>Coelurosauria</taxon>
        <taxon>Aves</taxon>
        <taxon>Neognathae</taxon>
        <taxon>Neoaves</taxon>
        <taxon>Columbimorphae</taxon>
        <taxon>Columbiformes</taxon>
        <taxon>Columbidae</taxon>
        <taxon>Patagioenas</taxon>
    </lineage>
</organism>
<dbReference type="PANTHER" id="PTHR23179">
    <property type="entry name" value="T-CELL ACTIVATION RHO GTPASE ACTIVATING PROTEIN-RELATED"/>
    <property type="match status" value="1"/>
</dbReference>
<name>A0A1V4JG55_PATFA</name>
<dbReference type="SMART" id="SM00324">
    <property type="entry name" value="RhoGAP"/>
    <property type="match status" value="1"/>
</dbReference>
<feature type="compositionally biased region" description="Low complexity" evidence="1">
    <location>
        <begin position="338"/>
        <end position="356"/>
    </location>
</feature>
<dbReference type="Proteomes" id="UP000190648">
    <property type="component" value="Unassembled WGS sequence"/>
</dbReference>
<dbReference type="STRING" id="372326.A0A1V4JG55"/>
<dbReference type="InterPro" id="IPR008936">
    <property type="entry name" value="Rho_GTPase_activation_prot"/>
</dbReference>
<feature type="domain" description="Rho-GAP" evidence="2">
    <location>
        <begin position="108"/>
        <end position="291"/>
    </location>
</feature>
<gene>
    <name evidence="3" type="ORF">AV530_017370</name>
</gene>
<protein>
    <recommendedName>
        <fullName evidence="2">Rho-GAP domain-containing protein</fullName>
    </recommendedName>
</protein>
<dbReference type="OrthoDB" id="27389at2759"/>
<dbReference type="PROSITE" id="PS50238">
    <property type="entry name" value="RHOGAP"/>
    <property type="match status" value="1"/>
</dbReference>
<dbReference type="SUPFAM" id="SSF48350">
    <property type="entry name" value="GTPase activation domain, GAP"/>
    <property type="match status" value="1"/>
</dbReference>
<dbReference type="Gene3D" id="1.10.555.10">
    <property type="entry name" value="Rho GTPase activation protein"/>
    <property type="match status" value="1"/>
</dbReference>
<reference evidence="3 4" key="1">
    <citation type="submission" date="2016-02" db="EMBL/GenBank/DDBJ databases">
        <title>Band-tailed pigeon sequencing and assembly.</title>
        <authorList>
            <person name="Soares A.E."/>
            <person name="Novak B.J."/>
            <person name="Rice E.S."/>
            <person name="O'Connell B."/>
            <person name="Chang D."/>
            <person name="Weber S."/>
            <person name="Shapiro B."/>
        </authorList>
    </citation>
    <scope>NUCLEOTIDE SEQUENCE [LARGE SCALE GENOMIC DNA]</scope>
    <source>
        <strain evidence="3">BTP2013</strain>
        <tissue evidence="3">Blood</tissue>
    </source>
</reference>
<feature type="compositionally biased region" description="Acidic residues" evidence="1">
    <location>
        <begin position="291"/>
        <end position="300"/>
    </location>
</feature>
<evidence type="ECO:0000259" key="2">
    <source>
        <dbReference type="PROSITE" id="PS50238"/>
    </source>
</evidence>
<keyword evidence="4" id="KW-1185">Reference proteome</keyword>
<evidence type="ECO:0000313" key="3">
    <source>
        <dbReference type="EMBL" id="OPJ71074.1"/>
    </source>
</evidence>
<sequence>MDGSKSIFIKQLNGKRQVYESKRDEPEPVQQCMPIPASSEPLLRQRVRVTQGRVTRKRDLLLFSDTLVIAKHQPPEGVEGAQVTQLPSFKALLKELRGRNAAMTLHAGSLERLLEGQAKDLLALLHEQGPSTEGIFRLAASERASRDIREALDTGAQVHLASQPVHVLAVILKDFLRKIPSKLLHSELYQQWMDALQKTSRQERLAGLKEVVSKLPKANLLLLQTLLSLLQKISNNVTVTKMTASNLAICVGPNLLSPPEEDTLPLDVLMQVTGKVTRLVEFLIEHREELFEEEEEEEAELPGAPAKAGVTGQVEESLARGSEGETAEVPAVTPECAPQESSPGQSSLPSSSQEGEAPSPRKRTHTCEEESDGPSLKRRRTLAMESSGMDN</sequence>
<proteinExistence type="predicted"/>
<dbReference type="PANTHER" id="PTHR23179:SF26">
    <property type="entry name" value="T-CELL ACTIVATION RHO GTPASE-ACTIVATING PROTEIN"/>
    <property type="match status" value="1"/>
</dbReference>
<evidence type="ECO:0000256" key="1">
    <source>
        <dbReference type="SAM" id="MobiDB-lite"/>
    </source>
</evidence>
<dbReference type="GO" id="GO:0005096">
    <property type="term" value="F:GTPase activator activity"/>
    <property type="evidence" value="ECO:0007669"/>
    <property type="project" value="TreeGrafter"/>
</dbReference>